<dbReference type="KEGG" id="sted:SPTER_03210"/>
<organism evidence="2 3">
    <name type="scientific">Sporomusa termitida</name>
    <dbReference type="NCBI Taxonomy" id="2377"/>
    <lineage>
        <taxon>Bacteria</taxon>
        <taxon>Bacillati</taxon>
        <taxon>Bacillota</taxon>
        <taxon>Negativicutes</taxon>
        <taxon>Selenomonadales</taxon>
        <taxon>Sporomusaceae</taxon>
        <taxon>Sporomusa</taxon>
    </lineage>
</organism>
<dbReference type="RefSeq" id="WP_144348758.1">
    <property type="nucleotide sequence ID" value="NZ_CP036259.1"/>
</dbReference>
<keyword evidence="2" id="KW-0830">Ubiquinone</keyword>
<keyword evidence="2" id="KW-0489">Methyltransferase</keyword>
<proteinExistence type="predicted"/>
<dbReference type="AlphaFoldDB" id="A0A517DNY3"/>
<keyword evidence="2" id="KW-0808">Transferase</keyword>
<dbReference type="GO" id="GO:0043770">
    <property type="term" value="F:demethylmenaquinone methyltransferase activity"/>
    <property type="evidence" value="ECO:0007669"/>
    <property type="project" value="UniProtKB-EC"/>
</dbReference>
<dbReference type="SUPFAM" id="SSF53335">
    <property type="entry name" value="S-adenosyl-L-methionine-dependent methyltransferases"/>
    <property type="match status" value="1"/>
</dbReference>
<dbReference type="CDD" id="cd02440">
    <property type="entry name" value="AdoMet_MTases"/>
    <property type="match status" value="1"/>
</dbReference>
<sequence length="195" mass="21292">MGDELFFDRIAGQWDATRAADAGKIGKLVELIGIAPGSRVLDAGSGTGVLLPYIHKVVGNEGQITAVDFSANMLQQAKTKYAALRNIEFVVADIMNFSTAPGFDHVICFNFFPHVKNKSLFLQHIRNALNSGGMLTIMHDLSRQQVNAVHQASAAVKEDRLACGETVSQWLTGAGYEVICRIDDSDCYFIKARKT</sequence>
<dbReference type="Pfam" id="PF13847">
    <property type="entry name" value="Methyltransf_31"/>
    <property type="match status" value="1"/>
</dbReference>
<reference evidence="2 3" key="1">
    <citation type="submission" date="2019-02" db="EMBL/GenBank/DDBJ databases">
        <title>Closed genome of Sporomusa termitida DSM 4440.</title>
        <authorList>
            <person name="Poehlein A."/>
            <person name="Daniel R."/>
        </authorList>
    </citation>
    <scope>NUCLEOTIDE SEQUENCE [LARGE SCALE GENOMIC DNA]</scope>
    <source>
        <strain evidence="2 3">DSM 4440</strain>
    </source>
</reference>
<dbReference type="Proteomes" id="UP000320776">
    <property type="component" value="Chromosome"/>
</dbReference>
<evidence type="ECO:0000313" key="2">
    <source>
        <dbReference type="EMBL" id="QDR79062.1"/>
    </source>
</evidence>
<dbReference type="EC" id="2.1.1.163" evidence="2"/>
<evidence type="ECO:0000259" key="1">
    <source>
        <dbReference type="Pfam" id="PF13847"/>
    </source>
</evidence>
<name>A0A517DNY3_9FIRM</name>
<feature type="domain" description="Methyltransferase" evidence="1">
    <location>
        <begin position="36"/>
        <end position="157"/>
    </location>
</feature>
<protein>
    <submittedName>
        <fullName evidence="2">Ubiquinone/menaquinone biosynthesis C-methyltransferase UbiE</fullName>
        <ecNumber evidence="2">2.1.1.163</ecNumber>
    </submittedName>
</protein>
<evidence type="ECO:0000313" key="3">
    <source>
        <dbReference type="Proteomes" id="UP000320776"/>
    </source>
</evidence>
<keyword evidence="3" id="KW-1185">Reference proteome</keyword>
<dbReference type="InterPro" id="IPR029063">
    <property type="entry name" value="SAM-dependent_MTases_sf"/>
</dbReference>
<dbReference type="PANTHER" id="PTHR43861">
    <property type="entry name" value="TRANS-ACONITATE 2-METHYLTRANSFERASE-RELATED"/>
    <property type="match status" value="1"/>
</dbReference>
<dbReference type="Gene3D" id="3.40.50.150">
    <property type="entry name" value="Vaccinia Virus protein VP39"/>
    <property type="match status" value="1"/>
</dbReference>
<gene>
    <name evidence="2" type="primary">ubiE_1</name>
    <name evidence="2" type="ORF">SPTER_03210</name>
</gene>
<dbReference type="GO" id="GO:0032259">
    <property type="term" value="P:methylation"/>
    <property type="evidence" value="ECO:0007669"/>
    <property type="project" value="UniProtKB-KW"/>
</dbReference>
<accession>A0A517DNY3</accession>
<dbReference type="InterPro" id="IPR025714">
    <property type="entry name" value="Methyltranfer_dom"/>
</dbReference>
<dbReference type="OrthoDB" id="7365827at2"/>
<dbReference type="EMBL" id="CP036259">
    <property type="protein sequence ID" value="QDR79062.1"/>
    <property type="molecule type" value="Genomic_DNA"/>
</dbReference>